<evidence type="ECO:0000256" key="1">
    <source>
        <dbReference type="ARBA" id="ARBA00004173"/>
    </source>
</evidence>
<dbReference type="EMBL" id="CAJNOC010000929">
    <property type="protein sequence ID" value="CAF0818332.1"/>
    <property type="molecule type" value="Genomic_DNA"/>
</dbReference>
<dbReference type="OrthoDB" id="5989925at2759"/>
<keyword evidence="5" id="KW-0496">Mitochondrion</keyword>
<protein>
    <recommendedName>
        <fullName evidence="7">Small ribosomal subunit protein mS31</fullName>
    </recommendedName>
    <alternativeName>
        <fullName evidence="8">28S ribosomal protein S31, mitochondrial</fullName>
    </alternativeName>
</protein>
<dbReference type="Pfam" id="PF15433">
    <property type="entry name" value="MRP-S31"/>
    <property type="match status" value="1"/>
</dbReference>
<dbReference type="GO" id="GO:0005763">
    <property type="term" value="C:mitochondrial small ribosomal subunit"/>
    <property type="evidence" value="ECO:0007669"/>
    <property type="project" value="InterPro"/>
</dbReference>
<organism evidence="10 11">
    <name type="scientific">Brachionus calyciflorus</name>
    <dbReference type="NCBI Taxonomy" id="104777"/>
    <lineage>
        <taxon>Eukaryota</taxon>
        <taxon>Metazoa</taxon>
        <taxon>Spiralia</taxon>
        <taxon>Gnathifera</taxon>
        <taxon>Rotifera</taxon>
        <taxon>Eurotatoria</taxon>
        <taxon>Monogononta</taxon>
        <taxon>Pseudotrocha</taxon>
        <taxon>Ploima</taxon>
        <taxon>Brachionidae</taxon>
        <taxon>Brachionus</taxon>
    </lineage>
</organism>
<evidence type="ECO:0000256" key="2">
    <source>
        <dbReference type="ARBA" id="ARBA00011057"/>
    </source>
</evidence>
<evidence type="ECO:0000313" key="10">
    <source>
        <dbReference type="EMBL" id="CAF0818332.1"/>
    </source>
</evidence>
<sequence>DNNLKEKLEKKSIQKDFENQLENKANEVAKLVNKNKDEQRKTTEEILGPVLNPKLLDQLKKKAINKANNNIELNEPTIEKLNRNDKEYRNFLKKAENLNEIKKDENVVRREKVDKRKVPFWAESPYQKFQNLSGGNGLALFGSDFKPVVTTTLESPIWSMHHDEQLKLAQQSLPINGFDELIQLTNEGKIWKFPIDNEQGVDESDAGVPFHEHIFLDHYLDEFPQIEPIQQFMMLVLNGISLNSFLTIQEKKDIINWYKTYFTEKLDIINEALEAERLEASYRELSAKK</sequence>
<evidence type="ECO:0000256" key="9">
    <source>
        <dbReference type="SAM" id="Coils"/>
    </source>
</evidence>
<evidence type="ECO:0000256" key="6">
    <source>
        <dbReference type="ARBA" id="ARBA00023274"/>
    </source>
</evidence>
<accession>A0A813TTN7</accession>
<keyword evidence="6" id="KW-0687">Ribonucleoprotein</keyword>
<dbReference type="AlphaFoldDB" id="A0A813TTN7"/>
<evidence type="ECO:0000256" key="7">
    <source>
        <dbReference type="ARBA" id="ARBA00035133"/>
    </source>
</evidence>
<evidence type="ECO:0000256" key="8">
    <source>
        <dbReference type="ARBA" id="ARBA00035363"/>
    </source>
</evidence>
<keyword evidence="4" id="KW-0689">Ribosomal protein</keyword>
<name>A0A813TTN7_9BILA</name>
<keyword evidence="3" id="KW-0809">Transit peptide</keyword>
<dbReference type="Proteomes" id="UP000663879">
    <property type="component" value="Unassembled WGS sequence"/>
</dbReference>
<comment type="caution">
    <text evidence="10">The sequence shown here is derived from an EMBL/GenBank/DDBJ whole genome shotgun (WGS) entry which is preliminary data.</text>
</comment>
<feature type="coiled-coil region" evidence="9">
    <location>
        <begin position="14"/>
        <end position="41"/>
    </location>
</feature>
<dbReference type="PANTHER" id="PTHR13231:SF3">
    <property type="entry name" value="SMALL RIBOSOMAL SUBUNIT PROTEIN MS31"/>
    <property type="match status" value="1"/>
</dbReference>
<keyword evidence="9" id="KW-0175">Coiled coil</keyword>
<feature type="non-terminal residue" evidence="10">
    <location>
        <position position="1"/>
    </location>
</feature>
<gene>
    <name evidence="10" type="ORF">OXX778_LOCUS7330</name>
</gene>
<evidence type="ECO:0000256" key="5">
    <source>
        <dbReference type="ARBA" id="ARBA00023128"/>
    </source>
</evidence>
<evidence type="ECO:0000313" key="11">
    <source>
        <dbReference type="Proteomes" id="UP000663879"/>
    </source>
</evidence>
<evidence type="ECO:0000256" key="3">
    <source>
        <dbReference type="ARBA" id="ARBA00022946"/>
    </source>
</evidence>
<proteinExistence type="inferred from homology"/>
<dbReference type="InterPro" id="IPR026299">
    <property type="entry name" value="MRP-S31"/>
</dbReference>
<dbReference type="PANTHER" id="PTHR13231">
    <property type="entry name" value="MITOCHONDRIAL RIBOSOMAL PROTEIN S31"/>
    <property type="match status" value="1"/>
</dbReference>
<comment type="subcellular location">
    <subcellularLocation>
        <location evidence="1">Mitochondrion</location>
    </subcellularLocation>
</comment>
<evidence type="ECO:0000256" key="4">
    <source>
        <dbReference type="ARBA" id="ARBA00022980"/>
    </source>
</evidence>
<dbReference type="GO" id="GO:0003735">
    <property type="term" value="F:structural constituent of ribosome"/>
    <property type="evidence" value="ECO:0007669"/>
    <property type="project" value="InterPro"/>
</dbReference>
<reference evidence="10" key="1">
    <citation type="submission" date="2021-02" db="EMBL/GenBank/DDBJ databases">
        <authorList>
            <person name="Nowell W R."/>
        </authorList>
    </citation>
    <scope>NUCLEOTIDE SEQUENCE</scope>
    <source>
        <strain evidence="10">Ploen Becks lab</strain>
    </source>
</reference>
<comment type="similarity">
    <text evidence="2">Belongs to the mitochondrion-specific ribosomal protein mS31 family.</text>
</comment>
<keyword evidence="11" id="KW-1185">Reference proteome</keyword>